<keyword evidence="5" id="KW-1185">Reference proteome</keyword>
<reference evidence="4 5" key="1">
    <citation type="submission" date="2021-05" db="EMBL/GenBank/DDBJ databases">
        <title>Comparative genomic studies on the polysaccharide-degrading batcterial strains of the Flammeovirga genus.</title>
        <authorList>
            <person name="Zewei F."/>
            <person name="Zheng Z."/>
            <person name="Yu L."/>
            <person name="Ruyue G."/>
            <person name="Yanhong M."/>
            <person name="Yuanyuan C."/>
            <person name="Jingyan G."/>
            <person name="Wenjun H."/>
        </authorList>
    </citation>
    <scope>NUCLEOTIDE SEQUENCE [LARGE SCALE GENOMIC DNA]</scope>
    <source>
        <strain evidence="4 5">YS10</strain>
    </source>
</reference>
<proteinExistence type="predicted"/>
<dbReference type="Proteomes" id="UP000682802">
    <property type="component" value="Chromosome 2"/>
</dbReference>
<gene>
    <name evidence="4" type="ORF">KM029_24360</name>
</gene>
<organism evidence="4 5">
    <name type="scientific">Flammeovirga kamogawensis</name>
    <dbReference type="NCBI Taxonomy" id="373891"/>
    <lineage>
        <taxon>Bacteria</taxon>
        <taxon>Pseudomonadati</taxon>
        <taxon>Bacteroidota</taxon>
        <taxon>Cytophagia</taxon>
        <taxon>Cytophagales</taxon>
        <taxon>Flammeovirgaceae</taxon>
        <taxon>Flammeovirga</taxon>
    </lineage>
</organism>
<evidence type="ECO:0000313" key="5">
    <source>
        <dbReference type="Proteomes" id="UP000682802"/>
    </source>
</evidence>
<feature type="domain" description="Secretion system C-terminal sorting" evidence="3">
    <location>
        <begin position="370"/>
        <end position="435"/>
    </location>
</feature>
<dbReference type="RefSeq" id="WP_144076404.1">
    <property type="nucleotide sequence ID" value="NZ_CP076129.1"/>
</dbReference>
<sequence>MTQSKTFTLCFAFFILVFNNLNATDISWTGNGDGSNWSDGANWSSNSAPEISNEITIDCNCTVVLSAEFKSTGSIIVALGSTLDASSTKIKLDADNAYITNYGVLLANELKAEVHTGTIINNYGQITAEKFEDKHVPNASTFNNYSDATLTVTTKLHYHGTINNFGTIDGGNVSDKVEIHGATLTGGGETIADNIIIKSEGDDSNAYVENQSFTTSDGCAGGSSVTFNGSEFNDVKDAIAAIDGYSFHSNDVYVCGTNSIGVDLPIELTSFVVTQQENDVLIEWVTASEENNSHFIIERSSDGRNWKDIARVEGAGNSNVLLNYSFSDKVPLDGVSYYRLLQVDFDRNFEYFSAVAVIREVVATLALKAYPVPANNNVQVLSSENDFTGNTFKVFSASGHDVTDLVTSSSKANSEITLNISSLKQGVYIFKTRTQMVRFHKM</sequence>
<evidence type="ECO:0000256" key="1">
    <source>
        <dbReference type="SAM" id="SignalP"/>
    </source>
</evidence>
<dbReference type="InterPro" id="IPR019316">
    <property type="entry name" value="G8_domain"/>
</dbReference>
<dbReference type="EMBL" id="CP076129">
    <property type="protein sequence ID" value="QWG09735.1"/>
    <property type="molecule type" value="Genomic_DNA"/>
</dbReference>
<evidence type="ECO:0000259" key="2">
    <source>
        <dbReference type="Pfam" id="PF10162"/>
    </source>
</evidence>
<keyword evidence="1" id="KW-0732">Signal</keyword>
<evidence type="ECO:0000313" key="4">
    <source>
        <dbReference type="EMBL" id="QWG09735.1"/>
    </source>
</evidence>
<feature type="signal peptide" evidence="1">
    <location>
        <begin position="1"/>
        <end position="23"/>
    </location>
</feature>
<protein>
    <submittedName>
        <fullName evidence="4">T9SS type A sorting domain-containing protein</fullName>
    </submittedName>
</protein>
<accession>A0ABX8H1M9</accession>
<feature type="chain" id="PRO_5046012910" evidence="1">
    <location>
        <begin position="24"/>
        <end position="442"/>
    </location>
</feature>
<evidence type="ECO:0000259" key="3">
    <source>
        <dbReference type="Pfam" id="PF18962"/>
    </source>
</evidence>
<dbReference type="Pfam" id="PF10162">
    <property type="entry name" value="G8"/>
    <property type="match status" value="1"/>
</dbReference>
<dbReference type="InterPro" id="IPR026444">
    <property type="entry name" value="Secre_tail"/>
</dbReference>
<dbReference type="NCBIfam" id="TIGR04183">
    <property type="entry name" value="Por_Secre_tail"/>
    <property type="match status" value="1"/>
</dbReference>
<feature type="domain" description="G8" evidence="2">
    <location>
        <begin position="42"/>
        <end position="135"/>
    </location>
</feature>
<dbReference type="Pfam" id="PF18962">
    <property type="entry name" value="Por_Secre_tail"/>
    <property type="match status" value="1"/>
</dbReference>
<name>A0ABX8H1M9_9BACT</name>